<dbReference type="InterPro" id="IPR052710">
    <property type="entry name" value="CAAX_protease"/>
</dbReference>
<dbReference type="PANTHER" id="PTHR36435">
    <property type="entry name" value="SLR1288 PROTEIN"/>
    <property type="match status" value="1"/>
</dbReference>
<reference evidence="3 4" key="1">
    <citation type="submission" date="2019-10" db="EMBL/GenBank/DDBJ databases">
        <title>Taxonomy of Antarctic Massilia spp.: description of Massilia rubra sp. nov., Massilia aquatica sp. nov., Massilia mucilaginosa sp. nov., Massilia frigida sp. nov. isolated from streams, lakes and regoliths.</title>
        <authorList>
            <person name="Holochova P."/>
            <person name="Sedlacek I."/>
            <person name="Kralova S."/>
            <person name="Maslanova I."/>
            <person name="Busse H.-J."/>
            <person name="Stankova E."/>
            <person name="Vrbovska V."/>
            <person name="Kovarovic V."/>
            <person name="Bartak M."/>
            <person name="Svec P."/>
            <person name="Pantucek R."/>
        </authorList>
    </citation>
    <scope>NUCLEOTIDE SEQUENCE [LARGE SCALE GENOMIC DNA]</scope>
    <source>
        <strain evidence="3 4">CCM 8733</strain>
    </source>
</reference>
<comment type="caution">
    <text evidence="3">The sequence shown here is derived from an EMBL/GenBank/DDBJ whole genome shotgun (WGS) entry which is preliminary data.</text>
</comment>
<keyword evidence="1" id="KW-0812">Transmembrane</keyword>
<evidence type="ECO:0000259" key="2">
    <source>
        <dbReference type="Pfam" id="PF02517"/>
    </source>
</evidence>
<keyword evidence="1" id="KW-0472">Membrane</keyword>
<feature type="transmembrane region" description="Helical" evidence="1">
    <location>
        <begin position="180"/>
        <end position="198"/>
    </location>
</feature>
<feature type="transmembrane region" description="Helical" evidence="1">
    <location>
        <begin position="35"/>
        <end position="55"/>
    </location>
</feature>
<sequence>MTFKVTILIFIFSMVIRAGFYNAVAANWPESTYYAEHIAIVAMYATLTIACIIQFKITREKFSFIMGNNPTFSQVCLSISIAILLLMLSFGENAIFTFSYAQFNLENAYDSGKFHSQPHQSHSVFSWMIMSFILSSVILPALIEEVFFRALIFRSLYKNFSFFKSALATATFFTCIHFSQPIYISTFIFSFVLSYLYATTRSLPTCMIVHATFNLLAFLIQHYFDLHRIRTIDQLSHLQDWIPELVMLGFAISAFSLLIVWAKDRLTQAALPHLPLGN</sequence>
<dbReference type="GO" id="GO:0008237">
    <property type="term" value="F:metallopeptidase activity"/>
    <property type="evidence" value="ECO:0007669"/>
    <property type="project" value="UniProtKB-KW"/>
</dbReference>
<evidence type="ECO:0000313" key="4">
    <source>
        <dbReference type="Proteomes" id="UP000609726"/>
    </source>
</evidence>
<dbReference type="RefSeq" id="WP_166878861.1">
    <property type="nucleotide sequence ID" value="NZ_WHJH01000026.1"/>
</dbReference>
<keyword evidence="3" id="KW-0378">Hydrolase</keyword>
<organism evidence="3 4">
    <name type="scientific">Massilia mucilaginosa</name>
    <dbReference type="NCBI Taxonomy" id="2609282"/>
    <lineage>
        <taxon>Bacteria</taxon>
        <taxon>Pseudomonadati</taxon>
        <taxon>Pseudomonadota</taxon>
        <taxon>Betaproteobacteria</taxon>
        <taxon>Burkholderiales</taxon>
        <taxon>Oxalobacteraceae</taxon>
        <taxon>Telluria group</taxon>
        <taxon>Massilia</taxon>
    </lineage>
</organism>
<keyword evidence="1" id="KW-1133">Transmembrane helix</keyword>
<feature type="transmembrane region" description="Helical" evidence="1">
    <location>
        <begin position="205"/>
        <end position="224"/>
    </location>
</feature>
<keyword evidence="4" id="KW-1185">Reference proteome</keyword>
<dbReference type="Proteomes" id="UP000609726">
    <property type="component" value="Unassembled WGS sequence"/>
</dbReference>
<keyword evidence="3" id="KW-0482">Metalloprotease</keyword>
<proteinExistence type="predicted"/>
<keyword evidence="3" id="KW-0645">Protease</keyword>
<feature type="transmembrane region" description="Helical" evidence="1">
    <location>
        <begin position="244"/>
        <end position="262"/>
    </location>
</feature>
<protein>
    <submittedName>
        <fullName evidence="3">CPBP family intramembrane metalloprotease</fullName>
    </submittedName>
</protein>
<feature type="transmembrane region" description="Helical" evidence="1">
    <location>
        <begin position="75"/>
        <end position="103"/>
    </location>
</feature>
<dbReference type="InterPro" id="IPR003675">
    <property type="entry name" value="Rce1/LyrA-like_dom"/>
</dbReference>
<accession>A0ABX0NWF6</accession>
<gene>
    <name evidence="3" type="ORF">F2P45_19560</name>
</gene>
<evidence type="ECO:0000256" key="1">
    <source>
        <dbReference type="SAM" id="Phobius"/>
    </source>
</evidence>
<dbReference type="Pfam" id="PF02517">
    <property type="entry name" value="Rce1-like"/>
    <property type="match status" value="1"/>
</dbReference>
<feature type="domain" description="CAAX prenyl protease 2/Lysostaphin resistance protein A-like" evidence="2">
    <location>
        <begin position="128"/>
        <end position="216"/>
    </location>
</feature>
<name>A0ABX0NWF6_9BURK</name>
<feature type="transmembrane region" description="Helical" evidence="1">
    <location>
        <begin position="123"/>
        <end position="143"/>
    </location>
</feature>
<feature type="transmembrane region" description="Helical" evidence="1">
    <location>
        <begin position="155"/>
        <end position="174"/>
    </location>
</feature>
<dbReference type="EMBL" id="WHJH01000026">
    <property type="protein sequence ID" value="NHZ91195.1"/>
    <property type="molecule type" value="Genomic_DNA"/>
</dbReference>
<evidence type="ECO:0000313" key="3">
    <source>
        <dbReference type="EMBL" id="NHZ91195.1"/>
    </source>
</evidence>
<dbReference type="PANTHER" id="PTHR36435:SF1">
    <property type="entry name" value="CAAX AMINO TERMINAL PROTEASE FAMILY PROTEIN"/>
    <property type="match status" value="1"/>
</dbReference>